<evidence type="ECO:0008006" key="2">
    <source>
        <dbReference type="Google" id="ProtNLM"/>
    </source>
</evidence>
<reference evidence="1" key="1">
    <citation type="journal article" date="2015" name="Nature">
        <title>Complex archaea that bridge the gap between prokaryotes and eukaryotes.</title>
        <authorList>
            <person name="Spang A."/>
            <person name="Saw J.H."/>
            <person name="Jorgensen S.L."/>
            <person name="Zaremba-Niedzwiedzka K."/>
            <person name="Martijn J."/>
            <person name="Lind A.E."/>
            <person name="van Eijk R."/>
            <person name="Schleper C."/>
            <person name="Guy L."/>
            <person name="Ettema T.J."/>
        </authorList>
    </citation>
    <scope>NUCLEOTIDE SEQUENCE</scope>
</reference>
<organism evidence="1">
    <name type="scientific">marine sediment metagenome</name>
    <dbReference type="NCBI Taxonomy" id="412755"/>
    <lineage>
        <taxon>unclassified sequences</taxon>
        <taxon>metagenomes</taxon>
        <taxon>ecological metagenomes</taxon>
    </lineage>
</organism>
<accession>A0A0F9V4W9</accession>
<dbReference type="AlphaFoldDB" id="A0A0F9V4W9"/>
<protein>
    <recommendedName>
        <fullName evidence="2">Bacteriophage Mu GpT domain-containing protein</fullName>
    </recommendedName>
</protein>
<name>A0A0F9V4W9_9ZZZZ</name>
<proteinExistence type="predicted"/>
<comment type="caution">
    <text evidence="1">The sequence shown here is derived from an EMBL/GenBank/DDBJ whole genome shotgun (WGS) entry which is preliminary data.</text>
</comment>
<gene>
    <name evidence="1" type="ORF">LCGC14_0527120</name>
</gene>
<evidence type="ECO:0000313" key="1">
    <source>
        <dbReference type="EMBL" id="KKN60913.1"/>
    </source>
</evidence>
<sequence>MASSGGHWKTLAEAQKLTQSHKIPGVFEEDIKRNNPVERMPVAQAAGTGLKIEWLRENTTTESAVVEAAIGDQLSWGEDVEYTEVESTLRYMYIQRKLDRYVQNIYGTYNDYRAQALLESEKGLKRRIGDRIIYADTTYGGTPTQFDGIHALVAERGTPNSASVVANSDLNLDQEDAGLSLALLRRLIDAMVFGCDEIWVPKQIGIRIDAVYGEQGFYTALSNGFSHGDISLLTRSMNDIGKPIMFFMGIPIVRMDYLVDEESNTGTGATSNARAKYSSDRTYSIFGVRFGNVLAREPGITFAYGGTEGEGDLYELWTWDRLEDFNAGGMRLDSYGTVLLGSTKCCSRIHDVDNSRVTV</sequence>
<dbReference type="EMBL" id="LAZR01000678">
    <property type="protein sequence ID" value="KKN60913.1"/>
    <property type="molecule type" value="Genomic_DNA"/>
</dbReference>